<keyword evidence="3" id="KW-1185">Reference proteome</keyword>
<organism evidence="2 3">
    <name type="scientific">Microbacterium dauci</name>
    <dbReference type="NCBI Taxonomy" id="3048008"/>
    <lineage>
        <taxon>Bacteria</taxon>
        <taxon>Bacillati</taxon>
        <taxon>Actinomycetota</taxon>
        <taxon>Actinomycetes</taxon>
        <taxon>Micrococcales</taxon>
        <taxon>Microbacteriaceae</taxon>
        <taxon>Microbacterium</taxon>
    </lineage>
</organism>
<dbReference type="InterPro" id="IPR021354">
    <property type="entry name" value="DUF2975"/>
</dbReference>
<dbReference type="Pfam" id="PF11188">
    <property type="entry name" value="DUF2975"/>
    <property type="match status" value="1"/>
</dbReference>
<feature type="transmembrane region" description="Helical" evidence="1">
    <location>
        <begin position="118"/>
        <end position="140"/>
    </location>
</feature>
<reference evidence="2 3" key="1">
    <citation type="submission" date="2023-05" db="EMBL/GenBank/DDBJ databases">
        <title>Microbacterium dauci sp.nov., Isolated from Carrot Rhizosphere Soil.</title>
        <authorList>
            <person name="Xiao Z."/>
            <person name="Zheng J."/>
        </authorList>
    </citation>
    <scope>NUCLEOTIDE SEQUENCE [LARGE SCALE GENOMIC DNA]</scope>
    <source>
        <strain evidence="2 3">LX3-4</strain>
    </source>
</reference>
<keyword evidence="1" id="KW-1133">Transmembrane helix</keyword>
<feature type="transmembrane region" description="Helical" evidence="1">
    <location>
        <begin position="45"/>
        <end position="67"/>
    </location>
</feature>
<feature type="transmembrane region" description="Helical" evidence="1">
    <location>
        <begin position="12"/>
        <end position="33"/>
    </location>
</feature>
<sequence>MPRPAITALRFVIALSLVGSVLVQTVLMTAIWFDLEAVPLGLRITVIAIFEAWVICLQVVAVCIWRLAGLAASGAVFTTVAFRSVDIVIGAIGVAGVLTAALATLMVGGAAAPGLVGLVYGAALVTGGVALVVVVMRMLLRQAADMRAELAEVV</sequence>
<gene>
    <name evidence="2" type="ORF">QNI14_04485</name>
</gene>
<accession>A0ABT6ZC30</accession>
<dbReference type="RefSeq" id="WP_283715138.1">
    <property type="nucleotide sequence ID" value="NZ_JASJND010000002.1"/>
</dbReference>
<feature type="transmembrane region" description="Helical" evidence="1">
    <location>
        <begin position="87"/>
        <end position="112"/>
    </location>
</feature>
<proteinExistence type="predicted"/>
<dbReference type="Proteomes" id="UP001321481">
    <property type="component" value="Unassembled WGS sequence"/>
</dbReference>
<dbReference type="EMBL" id="JASJND010000002">
    <property type="protein sequence ID" value="MDJ1113703.1"/>
    <property type="molecule type" value="Genomic_DNA"/>
</dbReference>
<keyword evidence="1" id="KW-0472">Membrane</keyword>
<protein>
    <submittedName>
        <fullName evidence="2">DUF2975 domain-containing protein</fullName>
    </submittedName>
</protein>
<evidence type="ECO:0000313" key="2">
    <source>
        <dbReference type="EMBL" id="MDJ1113703.1"/>
    </source>
</evidence>
<evidence type="ECO:0000313" key="3">
    <source>
        <dbReference type="Proteomes" id="UP001321481"/>
    </source>
</evidence>
<evidence type="ECO:0000256" key="1">
    <source>
        <dbReference type="SAM" id="Phobius"/>
    </source>
</evidence>
<keyword evidence="1" id="KW-0812">Transmembrane</keyword>
<name>A0ABT6ZC30_9MICO</name>
<comment type="caution">
    <text evidence="2">The sequence shown here is derived from an EMBL/GenBank/DDBJ whole genome shotgun (WGS) entry which is preliminary data.</text>
</comment>